<gene>
    <name evidence="2" type="ORF">JN12_01048</name>
</gene>
<dbReference type="InterPro" id="IPR050834">
    <property type="entry name" value="Glycosyltransf_2"/>
</dbReference>
<comment type="caution">
    <text evidence="2">The sequence shown here is derived from an EMBL/GenBank/DDBJ whole genome shotgun (WGS) entry which is preliminary data.</text>
</comment>
<dbReference type="Gene3D" id="3.90.550.10">
    <property type="entry name" value="Spore Coat Polysaccharide Biosynthesis Protein SpsA, Chain A"/>
    <property type="match status" value="1"/>
</dbReference>
<evidence type="ECO:0000313" key="3">
    <source>
        <dbReference type="Proteomes" id="UP000319449"/>
    </source>
</evidence>
<dbReference type="AlphaFoldDB" id="A0A562WR25"/>
<evidence type="ECO:0000259" key="1">
    <source>
        <dbReference type="Pfam" id="PF00535"/>
    </source>
</evidence>
<name>A0A562WR25_9BACT</name>
<organism evidence="2 3">
    <name type="scientific">Geobacter argillaceus</name>
    <dbReference type="NCBI Taxonomy" id="345631"/>
    <lineage>
        <taxon>Bacteria</taxon>
        <taxon>Pseudomonadati</taxon>
        <taxon>Thermodesulfobacteriota</taxon>
        <taxon>Desulfuromonadia</taxon>
        <taxon>Geobacterales</taxon>
        <taxon>Geobacteraceae</taxon>
        <taxon>Geobacter</taxon>
    </lineage>
</organism>
<dbReference type="CDD" id="cd00761">
    <property type="entry name" value="Glyco_tranf_GTA_type"/>
    <property type="match status" value="1"/>
</dbReference>
<feature type="domain" description="Glycosyltransferase 2-like" evidence="1">
    <location>
        <begin position="9"/>
        <end position="177"/>
    </location>
</feature>
<protein>
    <submittedName>
        <fullName evidence="2">Glycosyl transferase family 2</fullName>
    </submittedName>
</protein>
<accession>A0A562WR25</accession>
<dbReference type="RefSeq" id="WP_145019224.1">
    <property type="nucleotide sequence ID" value="NZ_VLLN01000004.1"/>
</dbReference>
<evidence type="ECO:0000313" key="2">
    <source>
        <dbReference type="EMBL" id="TWJ32606.1"/>
    </source>
</evidence>
<dbReference type="InterPro" id="IPR001173">
    <property type="entry name" value="Glyco_trans_2-like"/>
</dbReference>
<keyword evidence="2" id="KW-0808">Transferase</keyword>
<dbReference type="PANTHER" id="PTHR43685:SF11">
    <property type="entry name" value="GLYCOSYLTRANSFERASE TAGX-RELATED"/>
    <property type="match status" value="1"/>
</dbReference>
<dbReference type="Proteomes" id="UP000319449">
    <property type="component" value="Unassembled WGS sequence"/>
</dbReference>
<dbReference type="GO" id="GO:0016740">
    <property type="term" value="F:transferase activity"/>
    <property type="evidence" value="ECO:0007669"/>
    <property type="project" value="UniProtKB-KW"/>
</dbReference>
<dbReference type="PANTHER" id="PTHR43685">
    <property type="entry name" value="GLYCOSYLTRANSFERASE"/>
    <property type="match status" value="1"/>
</dbReference>
<dbReference type="InterPro" id="IPR029044">
    <property type="entry name" value="Nucleotide-diphossugar_trans"/>
</dbReference>
<keyword evidence="3" id="KW-1185">Reference proteome</keyword>
<dbReference type="EMBL" id="VLLN01000004">
    <property type="protein sequence ID" value="TWJ32606.1"/>
    <property type="molecule type" value="Genomic_DNA"/>
</dbReference>
<proteinExistence type="predicted"/>
<dbReference type="Pfam" id="PF00535">
    <property type="entry name" value="Glycos_transf_2"/>
    <property type="match status" value="1"/>
</dbReference>
<sequence>MNNNRPKVSVCIPSYNYADYISYAIESVISQTYENIELIIIDDCSLDNTDEVVSKYLSIDKRIAYYKNEKNVGMVANWNLCLQKTSGEYVKILCADDLLEPDCIEKCVKVFADNPTVTVVASARLLIDKDSNPIGSLAFSGKYELIPGPRVIRKCFFAGNVIGEPTAILFRKRDCKRLFNANYKQLTDLEMWFYLLEQGDFAFLPEKLCKFRRHGEQTTLRNVSSLTFIDDEILLHDDYINKSYIGKTFINEQKWKFQLTYNIWYHKNYGLDKKTINAKIAEYYPLYLFYFLLFIRININRINYVNSLVKKAVRGQAKLL</sequence>
<dbReference type="OrthoDB" id="433681at2"/>
<dbReference type="SUPFAM" id="SSF53448">
    <property type="entry name" value="Nucleotide-diphospho-sugar transferases"/>
    <property type="match status" value="1"/>
</dbReference>
<reference evidence="2 3" key="1">
    <citation type="submission" date="2019-07" db="EMBL/GenBank/DDBJ databases">
        <title>Genomic Encyclopedia of Archaeal and Bacterial Type Strains, Phase II (KMG-II): from individual species to whole genera.</title>
        <authorList>
            <person name="Goeker M."/>
        </authorList>
    </citation>
    <scope>NUCLEOTIDE SEQUENCE [LARGE SCALE GENOMIC DNA]</scope>
    <source>
        <strain evidence="2 3">ATCC BAA-1139</strain>
    </source>
</reference>